<dbReference type="PANTHER" id="PTHR11920">
    <property type="entry name" value="GUANYLYL CYCLASE"/>
    <property type="match status" value="1"/>
</dbReference>
<evidence type="ECO:0000256" key="7">
    <source>
        <dbReference type="SAM" id="MobiDB-lite"/>
    </source>
</evidence>
<dbReference type="GO" id="GO:0007168">
    <property type="term" value="P:receptor guanylyl cyclase signaling pathway"/>
    <property type="evidence" value="ECO:0007669"/>
    <property type="project" value="TreeGrafter"/>
</dbReference>
<evidence type="ECO:0000313" key="10">
    <source>
        <dbReference type="EMBL" id="KAK2156950.1"/>
    </source>
</evidence>
<keyword evidence="5 8" id="KW-0472">Membrane</keyword>
<dbReference type="InterPro" id="IPR013587">
    <property type="entry name" value="Nitrate/nitrite_sensing"/>
</dbReference>
<dbReference type="AlphaFoldDB" id="A0AAD9JQW4"/>
<evidence type="ECO:0000256" key="8">
    <source>
        <dbReference type="SAM" id="Phobius"/>
    </source>
</evidence>
<dbReference type="SUPFAM" id="SSF55073">
    <property type="entry name" value="Nucleotide cyclase"/>
    <property type="match status" value="1"/>
</dbReference>
<keyword evidence="3" id="KW-0547">Nucleotide-binding</keyword>
<sequence>MGNNPVASINIDAGPGAPSNPNPRESEVDQEALDEINNSRSQNLFRKLYTASVRTALGRRIQIGKVIGSSSIPFFLFLIIIATIIGLRMQKKQERAKARETLDFSIDISIVVHALQKERDTSVVYAARDGDIGGTLSQDYAGTDKVINNFSKSRGWKITSSPYTYMRSADALESYVKNHRLRVNKGRTPNGELLFYGEIISNLIDWQTNSLPTASVGTAWKMFVSLNEIAENSFNKKIADDSWAAISVRKMSDQIRLDPTGRLNQLKPSLTKYRWWYDNVTVYIDQLLEVRQKISAAIRMTLDDNETTDTVFLLSVGALFLLMAGMLPIVIIFLYSVTNGIHKYLMLMANRTKVLNREQKNTDNILYSMLPKSVAEKLKEKKNIVAESFSHATLFFSDIVDFTGICSMSTTMQVVYMLDDLYSCFDETIKSHDVYKVTTIGDSYMMVSGVPQRNGRRHAAEICTLALDIMERVSHLVIPHMMDHKLQIRIGIHTGVLYFTLPDIENTDTYWLLGKRNMGIEYLQGDTTEDVDDDDTQL</sequence>
<feature type="transmembrane region" description="Helical" evidence="8">
    <location>
        <begin position="311"/>
        <end position="335"/>
    </location>
</feature>
<proteinExistence type="predicted"/>
<dbReference type="GO" id="GO:0001653">
    <property type="term" value="F:peptide receptor activity"/>
    <property type="evidence" value="ECO:0007669"/>
    <property type="project" value="TreeGrafter"/>
</dbReference>
<dbReference type="Gene3D" id="6.10.250.780">
    <property type="match status" value="1"/>
</dbReference>
<dbReference type="EMBL" id="JAODUP010000202">
    <property type="protein sequence ID" value="KAK2156950.1"/>
    <property type="molecule type" value="Genomic_DNA"/>
</dbReference>
<comment type="subcellular location">
    <subcellularLocation>
        <location evidence="1">Membrane</location>
    </subcellularLocation>
</comment>
<evidence type="ECO:0000313" key="11">
    <source>
        <dbReference type="Proteomes" id="UP001208570"/>
    </source>
</evidence>
<dbReference type="Pfam" id="PF00211">
    <property type="entry name" value="Guanylate_cyc"/>
    <property type="match status" value="1"/>
</dbReference>
<evidence type="ECO:0000256" key="1">
    <source>
        <dbReference type="ARBA" id="ARBA00004370"/>
    </source>
</evidence>
<feature type="transmembrane region" description="Helical" evidence="8">
    <location>
        <begin position="66"/>
        <end position="87"/>
    </location>
</feature>
<keyword evidence="2 8" id="KW-0812">Transmembrane</keyword>
<evidence type="ECO:0000256" key="5">
    <source>
        <dbReference type="ARBA" id="ARBA00023136"/>
    </source>
</evidence>
<dbReference type="InterPro" id="IPR001054">
    <property type="entry name" value="A/G_cyclase"/>
</dbReference>
<dbReference type="Pfam" id="PF08376">
    <property type="entry name" value="NIT"/>
    <property type="match status" value="1"/>
</dbReference>
<dbReference type="Gene3D" id="3.30.70.1230">
    <property type="entry name" value="Nucleotide cyclase"/>
    <property type="match status" value="1"/>
</dbReference>
<dbReference type="CDD" id="cd07302">
    <property type="entry name" value="CHD"/>
    <property type="match status" value="1"/>
</dbReference>
<evidence type="ECO:0000256" key="6">
    <source>
        <dbReference type="ARBA" id="ARBA00023239"/>
    </source>
</evidence>
<evidence type="ECO:0000256" key="3">
    <source>
        <dbReference type="ARBA" id="ARBA00022741"/>
    </source>
</evidence>
<dbReference type="InterPro" id="IPR029787">
    <property type="entry name" value="Nucleotide_cyclase"/>
</dbReference>
<accession>A0AAD9JQW4</accession>
<evidence type="ECO:0000256" key="2">
    <source>
        <dbReference type="ARBA" id="ARBA00022692"/>
    </source>
</evidence>
<protein>
    <recommendedName>
        <fullName evidence="9">Guanylate cyclase domain-containing protein</fullName>
    </recommendedName>
</protein>
<keyword evidence="6" id="KW-0456">Lyase</keyword>
<keyword evidence="11" id="KW-1185">Reference proteome</keyword>
<dbReference type="PROSITE" id="PS50125">
    <property type="entry name" value="GUANYLATE_CYCLASE_2"/>
    <property type="match status" value="1"/>
</dbReference>
<dbReference type="PANTHER" id="PTHR11920:SF501">
    <property type="entry name" value="GUANYLATE CYCLASE 32E"/>
    <property type="match status" value="1"/>
</dbReference>
<evidence type="ECO:0000259" key="9">
    <source>
        <dbReference type="PROSITE" id="PS50125"/>
    </source>
</evidence>
<dbReference type="GO" id="GO:0005886">
    <property type="term" value="C:plasma membrane"/>
    <property type="evidence" value="ECO:0007669"/>
    <property type="project" value="TreeGrafter"/>
</dbReference>
<evidence type="ECO:0000256" key="4">
    <source>
        <dbReference type="ARBA" id="ARBA00022989"/>
    </source>
</evidence>
<gene>
    <name evidence="10" type="ORF">LSH36_202g12057</name>
</gene>
<dbReference type="GO" id="GO:0004016">
    <property type="term" value="F:adenylate cyclase activity"/>
    <property type="evidence" value="ECO:0007669"/>
    <property type="project" value="TreeGrafter"/>
</dbReference>
<feature type="region of interest" description="Disordered" evidence="7">
    <location>
        <begin position="1"/>
        <end position="27"/>
    </location>
</feature>
<comment type="caution">
    <text evidence="10">The sequence shown here is derived from an EMBL/GenBank/DDBJ whole genome shotgun (WGS) entry which is preliminary data.</text>
</comment>
<feature type="domain" description="Guanylate cyclase" evidence="9">
    <location>
        <begin position="393"/>
        <end position="495"/>
    </location>
</feature>
<organism evidence="10 11">
    <name type="scientific">Paralvinella palmiformis</name>
    <dbReference type="NCBI Taxonomy" id="53620"/>
    <lineage>
        <taxon>Eukaryota</taxon>
        <taxon>Metazoa</taxon>
        <taxon>Spiralia</taxon>
        <taxon>Lophotrochozoa</taxon>
        <taxon>Annelida</taxon>
        <taxon>Polychaeta</taxon>
        <taxon>Sedentaria</taxon>
        <taxon>Canalipalpata</taxon>
        <taxon>Terebellida</taxon>
        <taxon>Terebelliformia</taxon>
        <taxon>Alvinellidae</taxon>
        <taxon>Paralvinella</taxon>
    </lineage>
</organism>
<dbReference type="GO" id="GO:0000166">
    <property type="term" value="F:nucleotide binding"/>
    <property type="evidence" value="ECO:0007669"/>
    <property type="project" value="UniProtKB-KW"/>
</dbReference>
<dbReference type="GO" id="GO:0035556">
    <property type="term" value="P:intracellular signal transduction"/>
    <property type="evidence" value="ECO:0007669"/>
    <property type="project" value="InterPro"/>
</dbReference>
<dbReference type="GO" id="GO:0004383">
    <property type="term" value="F:guanylate cyclase activity"/>
    <property type="evidence" value="ECO:0007669"/>
    <property type="project" value="TreeGrafter"/>
</dbReference>
<keyword evidence="4 8" id="KW-1133">Transmembrane helix</keyword>
<dbReference type="Proteomes" id="UP001208570">
    <property type="component" value="Unassembled WGS sequence"/>
</dbReference>
<dbReference type="InterPro" id="IPR050401">
    <property type="entry name" value="Cyclic_nucleotide_synthase"/>
</dbReference>
<reference evidence="10" key="1">
    <citation type="journal article" date="2023" name="Mol. Biol. Evol.">
        <title>Third-Generation Sequencing Reveals the Adaptive Role of the Epigenome in Three Deep-Sea Polychaetes.</title>
        <authorList>
            <person name="Perez M."/>
            <person name="Aroh O."/>
            <person name="Sun Y."/>
            <person name="Lan Y."/>
            <person name="Juniper S.K."/>
            <person name="Young C.R."/>
            <person name="Angers B."/>
            <person name="Qian P.Y."/>
        </authorList>
    </citation>
    <scope>NUCLEOTIDE SEQUENCE</scope>
    <source>
        <strain evidence="10">P08H-3</strain>
    </source>
</reference>
<dbReference type="SMART" id="SM00044">
    <property type="entry name" value="CYCc"/>
    <property type="match status" value="1"/>
</dbReference>
<name>A0AAD9JQW4_9ANNE</name>